<dbReference type="AlphaFoldDB" id="A0A517MRC0"/>
<accession>A0A517MRC0</accession>
<dbReference type="Proteomes" id="UP000319852">
    <property type="component" value="Chromosome"/>
</dbReference>
<dbReference type="EMBL" id="CP036263">
    <property type="protein sequence ID" value="QDS97425.1"/>
    <property type="molecule type" value="Genomic_DNA"/>
</dbReference>
<keyword evidence="2" id="KW-1185">Reference proteome</keyword>
<organism evidence="1 2">
    <name type="scientific">Adhaeretor mobilis</name>
    <dbReference type="NCBI Taxonomy" id="1930276"/>
    <lineage>
        <taxon>Bacteria</taxon>
        <taxon>Pseudomonadati</taxon>
        <taxon>Planctomycetota</taxon>
        <taxon>Planctomycetia</taxon>
        <taxon>Pirellulales</taxon>
        <taxon>Lacipirellulaceae</taxon>
        <taxon>Adhaeretor</taxon>
    </lineage>
</organism>
<gene>
    <name evidence="1" type="ORF">HG15A2_06860</name>
</gene>
<evidence type="ECO:0000313" key="2">
    <source>
        <dbReference type="Proteomes" id="UP000319852"/>
    </source>
</evidence>
<proteinExistence type="predicted"/>
<protein>
    <recommendedName>
        <fullName evidence="3">PilZ domain-containing protein</fullName>
    </recommendedName>
</protein>
<evidence type="ECO:0008006" key="3">
    <source>
        <dbReference type="Google" id="ProtNLM"/>
    </source>
</evidence>
<evidence type="ECO:0000313" key="1">
    <source>
        <dbReference type="EMBL" id="QDS97425.1"/>
    </source>
</evidence>
<name>A0A517MRC0_9BACT</name>
<dbReference type="KEGG" id="amob:HG15A2_06860"/>
<reference evidence="1 2" key="1">
    <citation type="submission" date="2019-02" db="EMBL/GenBank/DDBJ databases">
        <title>Deep-cultivation of Planctomycetes and their phenomic and genomic characterization uncovers novel biology.</title>
        <authorList>
            <person name="Wiegand S."/>
            <person name="Jogler M."/>
            <person name="Boedeker C."/>
            <person name="Pinto D."/>
            <person name="Vollmers J."/>
            <person name="Rivas-Marin E."/>
            <person name="Kohn T."/>
            <person name="Peeters S.H."/>
            <person name="Heuer A."/>
            <person name="Rast P."/>
            <person name="Oberbeckmann S."/>
            <person name="Bunk B."/>
            <person name="Jeske O."/>
            <person name="Meyerdierks A."/>
            <person name="Storesund J.E."/>
            <person name="Kallscheuer N."/>
            <person name="Luecker S."/>
            <person name="Lage O.M."/>
            <person name="Pohl T."/>
            <person name="Merkel B.J."/>
            <person name="Hornburger P."/>
            <person name="Mueller R.-W."/>
            <person name="Bruemmer F."/>
            <person name="Labrenz M."/>
            <person name="Spormann A.M."/>
            <person name="Op den Camp H."/>
            <person name="Overmann J."/>
            <person name="Amann R."/>
            <person name="Jetten M.S.M."/>
            <person name="Mascher T."/>
            <person name="Medema M.H."/>
            <person name="Devos D.P."/>
            <person name="Kaster A.-K."/>
            <person name="Ovreas L."/>
            <person name="Rohde M."/>
            <person name="Galperin M.Y."/>
            <person name="Jogler C."/>
        </authorList>
    </citation>
    <scope>NUCLEOTIDE SEQUENCE [LARGE SCALE GENOMIC DNA]</scope>
    <source>
        <strain evidence="1 2">HG15A2</strain>
    </source>
</reference>
<sequence length="139" mass="15539">MRLSSQSRLDSLSLTMIAAKSLDVLAGRTQSLTSEATLLLERVREFLRSKSAGCDEPFTLRAQIIPLDPHGMPGEPSEIELRDFSERGLAFTHDAPITDRRARLSVDDPRFGKLNAEVDLSWCRYQPGGRYTSGGRFVR</sequence>